<dbReference type="Proteomes" id="UP000308730">
    <property type="component" value="Unassembled WGS sequence"/>
</dbReference>
<dbReference type="EMBL" id="SGPM01000191">
    <property type="protein sequence ID" value="THH28251.1"/>
    <property type="molecule type" value="Genomic_DNA"/>
</dbReference>
<feature type="compositionally biased region" description="Low complexity" evidence="1">
    <location>
        <begin position="283"/>
        <end position="296"/>
    </location>
</feature>
<evidence type="ECO:0000313" key="3">
    <source>
        <dbReference type="Proteomes" id="UP000308730"/>
    </source>
</evidence>
<evidence type="ECO:0000313" key="2">
    <source>
        <dbReference type="EMBL" id="THH28251.1"/>
    </source>
</evidence>
<feature type="region of interest" description="Disordered" evidence="1">
    <location>
        <begin position="212"/>
        <end position="319"/>
    </location>
</feature>
<dbReference type="AlphaFoldDB" id="A0A4S4MST9"/>
<feature type="region of interest" description="Disordered" evidence="1">
    <location>
        <begin position="514"/>
        <end position="535"/>
    </location>
</feature>
<accession>A0A4S4MST9</accession>
<comment type="caution">
    <text evidence="2">The sequence shown here is derived from an EMBL/GenBank/DDBJ whole genome shotgun (WGS) entry which is preliminary data.</text>
</comment>
<gene>
    <name evidence="2" type="ORF">EUX98_g5937</name>
</gene>
<organism evidence="2 3">
    <name type="scientific">Antrodiella citrinella</name>
    <dbReference type="NCBI Taxonomy" id="2447956"/>
    <lineage>
        <taxon>Eukaryota</taxon>
        <taxon>Fungi</taxon>
        <taxon>Dikarya</taxon>
        <taxon>Basidiomycota</taxon>
        <taxon>Agaricomycotina</taxon>
        <taxon>Agaricomycetes</taxon>
        <taxon>Polyporales</taxon>
        <taxon>Steccherinaceae</taxon>
        <taxon>Antrodiella</taxon>
    </lineage>
</organism>
<protein>
    <submittedName>
        <fullName evidence="2">Uncharacterized protein</fullName>
    </submittedName>
</protein>
<name>A0A4S4MST9_9APHY</name>
<sequence length="753" mass="84196">MLVFCEVQRMLLALRGWVIYTDILWPRLMTPHADFRFSPLPLRGVFSEDSEFVKEMYRIGVPVWYIRPTITFWKGTAIIQSTPFIPARAAFSTTTVMRLGQFNLNAPAWLRVEADDDPTTSSLLEKIDKISVSNYALVGATYKYDPSIATALYRNTVERAFDLDAGAPSLPMSNLSAEAFGHIEDVRHAMAVIDNAIEEEVNVTEVETMDMGPVDNEAMSPPQDTATYRPLSPVAGPSHLSQTVSSRMHESGWTQPAAGRSDAPVAGPSRSSATGWSLPPRPAVVSSSAASTVRSSLPPPPSFLPPRPKGPRPNHPLASPVDTPWLSMAPVTSASLPSIVESPLLPPPSYLPSRPNALPDHPLALVVGSEHQASYRRVAGDSARRSNQPTARADWVPAETRAWAAALSLCNLVDHAEDRLLYALPSPHMFYRYASDNASACRMLHNWLRIREWCILQVMNGAQQGRVLMTREEWRIALDGNYYQLVDVDPEKCPFKASPAEIAELPLRPVPLKERNRVEGDKASKRRRIDNNHNDRRVDRRLGTRVDINVRFGVHAQFVPHEETSRHRWGGREYTLQQLSGKGVVWGEVVWELAVMSFRLELMQVDRALCSGIYNNQADGAWHRTNMAAKIWSIEGWITPPWTYKMDEDCLATERMDVRGRALARFARLMSVWPSLDPNQMHPMQQLLATSPNTLDASHDVAIFSFYICSAHSILGRIPTFPLQMPPSVRPIRDSTAVPYSFEGLHVNNVQID</sequence>
<keyword evidence="3" id="KW-1185">Reference proteome</keyword>
<evidence type="ECO:0000256" key="1">
    <source>
        <dbReference type="SAM" id="MobiDB-lite"/>
    </source>
</evidence>
<feature type="compositionally biased region" description="Pro residues" evidence="1">
    <location>
        <begin position="297"/>
        <end position="314"/>
    </location>
</feature>
<proteinExistence type="predicted"/>
<reference evidence="2 3" key="1">
    <citation type="submission" date="2019-02" db="EMBL/GenBank/DDBJ databases">
        <title>Genome sequencing of the rare red list fungi Antrodiella citrinella (Flaviporus citrinellus).</title>
        <authorList>
            <person name="Buettner E."/>
            <person name="Kellner H."/>
        </authorList>
    </citation>
    <scope>NUCLEOTIDE SEQUENCE [LARGE SCALE GENOMIC DNA]</scope>
    <source>
        <strain evidence="2 3">DSM 108506</strain>
    </source>
</reference>